<name>A0AAC9UHL6_9GAMM</name>
<dbReference type="AlphaFoldDB" id="A0AAC9UHL6"/>
<gene>
    <name evidence="1" type="ORF">PNIG_a0657</name>
</gene>
<keyword evidence="2" id="KW-1185">Reference proteome</keyword>
<protein>
    <submittedName>
        <fullName evidence="1">Uncharacterized protein</fullName>
    </submittedName>
</protein>
<dbReference type="EMBL" id="CP011036">
    <property type="protein sequence ID" value="ASM52946.1"/>
    <property type="molecule type" value="Genomic_DNA"/>
</dbReference>
<dbReference type="KEGG" id="png:PNIG_a0657"/>
<accession>A0AAC9UHL6</accession>
<dbReference type="Proteomes" id="UP000198329">
    <property type="component" value="Chromosome I"/>
</dbReference>
<proteinExistence type="predicted"/>
<evidence type="ECO:0000313" key="2">
    <source>
        <dbReference type="Proteomes" id="UP000198329"/>
    </source>
</evidence>
<organism evidence="1 2">
    <name type="scientific">Pseudoalteromonas nigrifaciens</name>
    <dbReference type="NCBI Taxonomy" id="28109"/>
    <lineage>
        <taxon>Bacteria</taxon>
        <taxon>Pseudomonadati</taxon>
        <taxon>Pseudomonadota</taxon>
        <taxon>Gammaproteobacteria</taxon>
        <taxon>Alteromonadales</taxon>
        <taxon>Pseudoalteromonadaceae</taxon>
        <taxon>Pseudoalteromonas</taxon>
    </lineage>
</organism>
<evidence type="ECO:0000313" key="1">
    <source>
        <dbReference type="EMBL" id="ASM52946.1"/>
    </source>
</evidence>
<reference evidence="1 2" key="1">
    <citation type="submission" date="2015-03" db="EMBL/GenBank/DDBJ databases">
        <authorList>
            <person name="Xie B.-B."/>
            <person name="Rong J.-C."/>
            <person name="Qin Q.-L."/>
            <person name="Zhang Y.-Z."/>
        </authorList>
    </citation>
    <scope>NUCLEOTIDE SEQUENCE [LARGE SCALE GENOMIC DNA]</scope>
    <source>
        <strain evidence="1 2">KMM 661</strain>
    </source>
</reference>
<sequence length="45" mass="5049">MMHHHVSNLKTKAAAVCAVFKVLQTVIFTRLCNLCRFALFSDAIV</sequence>